<organism evidence="1 2">
    <name type="scientific">Brassica carinata</name>
    <name type="common">Ethiopian mustard</name>
    <name type="synonym">Abyssinian cabbage</name>
    <dbReference type="NCBI Taxonomy" id="52824"/>
    <lineage>
        <taxon>Eukaryota</taxon>
        <taxon>Viridiplantae</taxon>
        <taxon>Streptophyta</taxon>
        <taxon>Embryophyta</taxon>
        <taxon>Tracheophyta</taxon>
        <taxon>Spermatophyta</taxon>
        <taxon>Magnoliopsida</taxon>
        <taxon>eudicotyledons</taxon>
        <taxon>Gunneridae</taxon>
        <taxon>Pentapetalae</taxon>
        <taxon>rosids</taxon>
        <taxon>malvids</taxon>
        <taxon>Brassicales</taxon>
        <taxon>Brassicaceae</taxon>
        <taxon>Brassiceae</taxon>
        <taxon>Brassica</taxon>
    </lineage>
</organism>
<name>A0A8X7P0Z4_BRACI</name>
<dbReference type="AlphaFoldDB" id="A0A8X7P0Z4"/>
<dbReference type="EMBL" id="JAAMPC010000277">
    <property type="protein sequence ID" value="KAG2243056.1"/>
    <property type="molecule type" value="Genomic_DNA"/>
</dbReference>
<evidence type="ECO:0000313" key="1">
    <source>
        <dbReference type="EMBL" id="KAG2243056.1"/>
    </source>
</evidence>
<sequence>MSERRSRTDLANDIAFGSRLLPRVGNRAAAHAASSPDSDLEALSHNPATVASPATGFSTKPMTNCANQRFLSHQEEPTSAIKSNAAMNAIATSQLSLW</sequence>
<proteinExistence type="predicted"/>
<gene>
    <name evidence="1" type="ORF">Bca52824_095100</name>
</gene>
<reference evidence="1 2" key="1">
    <citation type="submission" date="2020-02" db="EMBL/GenBank/DDBJ databases">
        <authorList>
            <person name="Ma Q."/>
            <person name="Huang Y."/>
            <person name="Song X."/>
            <person name="Pei D."/>
        </authorList>
    </citation>
    <scope>NUCLEOTIDE SEQUENCE [LARGE SCALE GENOMIC DNA]</scope>
    <source>
        <strain evidence="1">Sxm20200214</strain>
        <tissue evidence="1">Leaf</tissue>
    </source>
</reference>
<dbReference type="Proteomes" id="UP000886595">
    <property type="component" value="Unassembled WGS sequence"/>
</dbReference>
<accession>A0A8X7P0Z4</accession>
<protein>
    <submittedName>
        <fullName evidence="1">Uncharacterized protein</fullName>
    </submittedName>
</protein>
<dbReference type="OrthoDB" id="10067222at2759"/>
<keyword evidence="2" id="KW-1185">Reference proteome</keyword>
<comment type="caution">
    <text evidence="1">The sequence shown here is derived from an EMBL/GenBank/DDBJ whole genome shotgun (WGS) entry which is preliminary data.</text>
</comment>
<evidence type="ECO:0000313" key="2">
    <source>
        <dbReference type="Proteomes" id="UP000886595"/>
    </source>
</evidence>